<accession>A0ACC1HNK4</accession>
<feature type="non-terminal residue" evidence="1">
    <location>
        <position position="87"/>
    </location>
</feature>
<name>A0ACC1HNK4_9FUNG</name>
<gene>
    <name evidence="1" type="ORF">EV182_005236</name>
</gene>
<protein>
    <submittedName>
        <fullName evidence="1">Uncharacterized protein</fullName>
    </submittedName>
</protein>
<organism evidence="1 2">
    <name type="scientific">Spiromyces aspiralis</name>
    <dbReference type="NCBI Taxonomy" id="68401"/>
    <lineage>
        <taxon>Eukaryota</taxon>
        <taxon>Fungi</taxon>
        <taxon>Fungi incertae sedis</taxon>
        <taxon>Zoopagomycota</taxon>
        <taxon>Kickxellomycotina</taxon>
        <taxon>Kickxellomycetes</taxon>
        <taxon>Kickxellales</taxon>
        <taxon>Kickxellaceae</taxon>
        <taxon>Spiromyces</taxon>
    </lineage>
</organism>
<evidence type="ECO:0000313" key="1">
    <source>
        <dbReference type="EMBL" id="KAJ1677886.1"/>
    </source>
</evidence>
<proteinExistence type="predicted"/>
<sequence length="87" mass="9532">MGYASFLVCRQLEVETNPDKVAEGQWGIGLYWVQVVVGLGYVPAFFGLRRVDLALVVISAEAAAVLATTVCFFGIEWTAGALMLEFW</sequence>
<reference evidence="1" key="1">
    <citation type="submission" date="2022-06" db="EMBL/GenBank/DDBJ databases">
        <title>Phylogenomic reconstructions and comparative analyses of Kickxellomycotina fungi.</title>
        <authorList>
            <person name="Reynolds N.K."/>
            <person name="Stajich J.E."/>
            <person name="Barry K."/>
            <person name="Grigoriev I.V."/>
            <person name="Crous P."/>
            <person name="Smith M.E."/>
        </authorList>
    </citation>
    <scope>NUCLEOTIDE SEQUENCE</scope>
    <source>
        <strain evidence="1">RSA 2271</strain>
    </source>
</reference>
<evidence type="ECO:0000313" key="2">
    <source>
        <dbReference type="Proteomes" id="UP001145114"/>
    </source>
</evidence>
<keyword evidence="2" id="KW-1185">Reference proteome</keyword>
<dbReference type="Proteomes" id="UP001145114">
    <property type="component" value="Unassembled WGS sequence"/>
</dbReference>
<comment type="caution">
    <text evidence="1">The sequence shown here is derived from an EMBL/GenBank/DDBJ whole genome shotgun (WGS) entry which is preliminary data.</text>
</comment>
<dbReference type="EMBL" id="JAMZIH010001809">
    <property type="protein sequence ID" value="KAJ1677886.1"/>
    <property type="molecule type" value="Genomic_DNA"/>
</dbReference>